<feature type="signal peptide" evidence="1">
    <location>
        <begin position="1"/>
        <end position="20"/>
    </location>
</feature>
<dbReference type="EMBL" id="FUYV01000023">
    <property type="protein sequence ID" value="SKC23880.1"/>
    <property type="molecule type" value="Genomic_DNA"/>
</dbReference>
<sequence>MKISAKLIAMLLFVAMPLMAQTDYWEPQTNFTGYVGTEFNYFNGLKGYERDYSIALSEAGFLSSYQPTRDLTITGVLVYRPNFSFEQMLNELNAQYSINNSLNLKAGRFLTPLSPMNTYYYAPVNNSATLPMIITNHEFFPLNMDAVSLNGEVGEDIRFNYNVFAGGFKNSLYQGSGAMGFFATESEYFQNQRMPAESLGYDMITDPNESLQFGGGGYLGININNFISLGAGLFSSDENITTTSRLIRFEEADEFDFDGIDMGDFDFSQWEVHDDHYVRTSSIESKIKKTSFGGNIKMHYSSFSLIGEYWQTKAKLKTFGFNTDLNLKGAYVEISNNFYINSLGSITPYLRYEYHSVPEIGASMVSDNSQEYYRYTAGVNFKPSFETTFKMEYVYYEYGSLDLGGLVLSAIFSF</sequence>
<reference evidence="2 3" key="1">
    <citation type="submission" date="2017-02" db="EMBL/GenBank/DDBJ databases">
        <authorList>
            <person name="Peterson S.W."/>
        </authorList>
    </citation>
    <scope>NUCLEOTIDE SEQUENCE [LARGE SCALE GENOMIC DNA]</scope>
    <source>
        <strain evidence="2 3">DSM 24412</strain>
    </source>
</reference>
<accession>A0A1T5HTR5</accession>
<dbReference type="AlphaFoldDB" id="A0A1T5HTR5"/>
<proteinExistence type="predicted"/>
<dbReference type="Proteomes" id="UP000191055">
    <property type="component" value="Unassembled WGS sequence"/>
</dbReference>
<organism evidence="2 3">
    <name type="scientific">Alkalitalea saponilacus</name>
    <dbReference type="NCBI Taxonomy" id="889453"/>
    <lineage>
        <taxon>Bacteria</taxon>
        <taxon>Pseudomonadati</taxon>
        <taxon>Bacteroidota</taxon>
        <taxon>Bacteroidia</taxon>
        <taxon>Marinilabiliales</taxon>
        <taxon>Marinilabiliaceae</taxon>
        <taxon>Alkalitalea</taxon>
    </lineage>
</organism>
<gene>
    <name evidence="2" type="ORF">SAMN03080601_03165</name>
</gene>
<evidence type="ECO:0000313" key="3">
    <source>
        <dbReference type="Proteomes" id="UP000191055"/>
    </source>
</evidence>
<keyword evidence="1" id="KW-0732">Signal</keyword>
<evidence type="ECO:0000313" key="2">
    <source>
        <dbReference type="EMBL" id="SKC23880.1"/>
    </source>
</evidence>
<evidence type="ECO:0000256" key="1">
    <source>
        <dbReference type="SAM" id="SignalP"/>
    </source>
</evidence>
<evidence type="ECO:0008006" key="4">
    <source>
        <dbReference type="Google" id="ProtNLM"/>
    </source>
</evidence>
<feature type="chain" id="PRO_5012459536" description="Outer membrane protein beta-barrel domain-containing protein" evidence="1">
    <location>
        <begin position="21"/>
        <end position="414"/>
    </location>
</feature>
<dbReference type="SUPFAM" id="SSF56935">
    <property type="entry name" value="Porins"/>
    <property type="match status" value="1"/>
</dbReference>
<dbReference type="KEGG" id="asx:CDL62_07400"/>
<protein>
    <recommendedName>
        <fullName evidence="4">Outer membrane protein beta-barrel domain-containing protein</fullName>
    </recommendedName>
</protein>
<keyword evidence="3" id="KW-1185">Reference proteome</keyword>
<dbReference type="STRING" id="889453.SAMN03080601_03165"/>
<name>A0A1T5HTR5_9BACT</name>